<feature type="transmembrane region" description="Helical" evidence="5">
    <location>
        <begin position="40"/>
        <end position="62"/>
    </location>
</feature>
<evidence type="ECO:0008006" key="8">
    <source>
        <dbReference type="Google" id="ProtNLM"/>
    </source>
</evidence>
<dbReference type="SUPFAM" id="SSF48652">
    <property type="entry name" value="Tetraspanin"/>
    <property type="match status" value="1"/>
</dbReference>
<evidence type="ECO:0000256" key="1">
    <source>
        <dbReference type="ARBA" id="ARBA00004141"/>
    </source>
</evidence>
<keyword evidence="4 5" id="KW-0472">Membrane</keyword>
<dbReference type="Pfam" id="PF00335">
    <property type="entry name" value="Tetraspanin"/>
    <property type="match status" value="1"/>
</dbReference>
<dbReference type="OrthoDB" id="9972904at2759"/>
<dbReference type="Gene3D" id="1.10.1450.10">
    <property type="entry name" value="Tetraspanin"/>
    <property type="match status" value="1"/>
</dbReference>
<reference evidence="6 7" key="1">
    <citation type="journal article" date="2019" name="Sci. Rep.">
        <title>Orb-weaving spider Araneus ventricosus genome elucidates the spidroin gene catalogue.</title>
        <authorList>
            <person name="Kono N."/>
            <person name="Nakamura H."/>
            <person name="Ohtoshi R."/>
            <person name="Moran D.A.P."/>
            <person name="Shinohara A."/>
            <person name="Yoshida Y."/>
            <person name="Fujiwara M."/>
            <person name="Mori M."/>
            <person name="Tomita M."/>
            <person name="Arakawa K."/>
        </authorList>
    </citation>
    <scope>NUCLEOTIDE SEQUENCE [LARGE SCALE GENOMIC DNA]</scope>
</reference>
<keyword evidence="3 5" id="KW-1133">Transmembrane helix</keyword>
<evidence type="ECO:0000313" key="7">
    <source>
        <dbReference type="Proteomes" id="UP000499080"/>
    </source>
</evidence>
<name>A0A4Y2NTZ2_ARAVE</name>
<dbReference type="InterPro" id="IPR008952">
    <property type="entry name" value="Tetraspanin_EC2_sf"/>
</dbReference>
<feature type="transmembrane region" description="Helical" evidence="5">
    <location>
        <begin position="118"/>
        <end position="140"/>
    </location>
</feature>
<proteinExistence type="predicted"/>
<dbReference type="GO" id="GO:0016020">
    <property type="term" value="C:membrane"/>
    <property type="evidence" value="ECO:0007669"/>
    <property type="project" value="UniProtKB-SubCell"/>
</dbReference>
<dbReference type="InterPro" id="IPR018499">
    <property type="entry name" value="Tetraspanin/Peripherin"/>
</dbReference>
<keyword evidence="7" id="KW-1185">Reference proteome</keyword>
<sequence length="315" mass="36372">MKVSYKKTFETRVEEHRRYTTFTGAEVWHLLRNLRRYVRVLASFCAAAWGLGLTSFIIAEWIDTDLTHEMEHTEDIELEHRPRHEHLVVVSCVGAFTFMTGILGYWGTLHLEHRMVCIFSYIILFNSIIGLSFGAMILTIPLETLEENTIELVKTQVDESLPIFLVQKFLHCCGASSPSDWIESPWWHNQRAEGSRNVLPISCCIAPHKNWTCNQGKSPFREVFASNRVHLKGCADIVLERKKYLIRAGGHVISSCGLGQLISFFAIHYLANIILYYQHRLDEIREQVPEAAHIRKPPHDPRAEARFEKRLSMKV</sequence>
<dbReference type="EMBL" id="BGPR01009908">
    <property type="protein sequence ID" value="GBN43048.1"/>
    <property type="molecule type" value="Genomic_DNA"/>
</dbReference>
<feature type="transmembrane region" description="Helical" evidence="5">
    <location>
        <begin position="87"/>
        <end position="106"/>
    </location>
</feature>
<organism evidence="6 7">
    <name type="scientific">Araneus ventricosus</name>
    <name type="common">Orbweaver spider</name>
    <name type="synonym">Epeira ventricosa</name>
    <dbReference type="NCBI Taxonomy" id="182803"/>
    <lineage>
        <taxon>Eukaryota</taxon>
        <taxon>Metazoa</taxon>
        <taxon>Ecdysozoa</taxon>
        <taxon>Arthropoda</taxon>
        <taxon>Chelicerata</taxon>
        <taxon>Arachnida</taxon>
        <taxon>Araneae</taxon>
        <taxon>Araneomorphae</taxon>
        <taxon>Entelegynae</taxon>
        <taxon>Araneoidea</taxon>
        <taxon>Araneidae</taxon>
        <taxon>Araneus</taxon>
    </lineage>
</organism>
<dbReference type="AlphaFoldDB" id="A0A4Y2NTZ2"/>
<evidence type="ECO:0000256" key="5">
    <source>
        <dbReference type="SAM" id="Phobius"/>
    </source>
</evidence>
<evidence type="ECO:0000313" key="6">
    <source>
        <dbReference type="EMBL" id="GBN43048.1"/>
    </source>
</evidence>
<dbReference type="Proteomes" id="UP000499080">
    <property type="component" value="Unassembled WGS sequence"/>
</dbReference>
<evidence type="ECO:0000256" key="4">
    <source>
        <dbReference type="ARBA" id="ARBA00023136"/>
    </source>
</evidence>
<gene>
    <name evidence="6" type="ORF">AVEN_174834_1</name>
</gene>
<evidence type="ECO:0000256" key="2">
    <source>
        <dbReference type="ARBA" id="ARBA00022692"/>
    </source>
</evidence>
<keyword evidence="2 5" id="KW-0812">Transmembrane</keyword>
<accession>A0A4Y2NTZ2</accession>
<comment type="subcellular location">
    <subcellularLocation>
        <location evidence="1">Membrane</location>
        <topology evidence="1">Multi-pass membrane protein</topology>
    </subcellularLocation>
</comment>
<comment type="caution">
    <text evidence="6">The sequence shown here is derived from an EMBL/GenBank/DDBJ whole genome shotgun (WGS) entry which is preliminary data.</text>
</comment>
<dbReference type="PANTHER" id="PTHR19282">
    <property type="entry name" value="TETRASPANIN"/>
    <property type="match status" value="1"/>
</dbReference>
<evidence type="ECO:0000256" key="3">
    <source>
        <dbReference type="ARBA" id="ARBA00022989"/>
    </source>
</evidence>
<protein>
    <recommendedName>
        <fullName evidence="8">Tetraspanin</fullName>
    </recommendedName>
</protein>